<sequence>MIFNSKYKIVQLLSAVSLLFICSLTSCKKNESIGKDPYGDAKPPLDLKVNALASTPAQGDIASTVTLTGSGFLKYKTTLNVLFNGQKGEVLSLSDTEAKVKVPEWASSGMITFMVGAQILPGPKFQVNGNIKIDKAFNSYVGANEDINNITALPDGRMLILGNFTDYNNSGIRSGYSKLAIISPEGILDKSFKPGKGIPSGNLNKAALLLDGKILIGGQFNTYNNKKGRIGNIGKISLSGAMDSTIYSFIDRSGEPKKDTVPSFAAFFSGPVTEMMVQPDGNIIVGGAFKYYMTKRYYPNQKDTIITDSVVVNNIARIKPDGSLDKTYNFNLPANQANDSFNGYIYDAHMQADGKTIVTGAFSSYNGESVNRIARINTDGTLDKSFSTGSGPNDLITSIQPYVNGQMLISGSFSTFNGKAVSKVAILNQNGGLEESFNTGVGADGVVTKASRLGNGKILLTGSFQKFNGINRYGFAVVEPTGQLSANNNTIGGFIFTDNRFRNPVFDVINVDNGKAAILVGGFSSLDLQQNNRLVKITY</sequence>
<evidence type="ECO:0000313" key="3">
    <source>
        <dbReference type="EMBL" id="SDM41102.1"/>
    </source>
</evidence>
<dbReference type="RefSeq" id="WP_074606740.1">
    <property type="nucleotide sequence ID" value="NZ_FNGY01000003.1"/>
</dbReference>
<keyword evidence="1" id="KW-0732">Signal</keyword>
<feature type="domain" description="IPT/TIG" evidence="2">
    <location>
        <begin position="55"/>
        <end position="111"/>
    </location>
</feature>
<reference evidence="4" key="1">
    <citation type="submission" date="2016-10" db="EMBL/GenBank/DDBJ databases">
        <authorList>
            <person name="Varghese N."/>
            <person name="Submissions S."/>
        </authorList>
    </citation>
    <scope>NUCLEOTIDE SEQUENCE [LARGE SCALE GENOMIC DNA]</scope>
    <source>
        <strain evidence="4">DSM 19110</strain>
    </source>
</reference>
<name>A0A1G9T0C8_9SPHI</name>
<dbReference type="Pfam" id="PF01833">
    <property type="entry name" value="TIG"/>
    <property type="match status" value="1"/>
</dbReference>
<accession>A0A1G9T0C8</accession>
<evidence type="ECO:0000313" key="4">
    <source>
        <dbReference type="Proteomes" id="UP000183200"/>
    </source>
</evidence>
<dbReference type="SUPFAM" id="SSF81296">
    <property type="entry name" value="E set domains"/>
    <property type="match status" value="1"/>
</dbReference>
<dbReference type="Pfam" id="PF17164">
    <property type="entry name" value="DUF5122"/>
    <property type="match status" value="3"/>
</dbReference>
<dbReference type="Gene3D" id="2.60.40.10">
    <property type="entry name" value="Immunoglobulins"/>
    <property type="match status" value="1"/>
</dbReference>
<dbReference type="AlphaFoldDB" id="A0A1G9T0C8"/>
<dbReference type="Gene3D" id="2.80.10.50">
    <property type="match status" value="2"/>
</dbReference>
<dbReference type="InterPro" id="IPR013783">
    <property type="entry name" value="Ig-like_fold"/>
</dbReference>
<dbReference type="InterPro" id="IPR013431">
    <property type="entry name" value="Delta_60_rpt"/>
</dbReference>
<feature type="chain" id="PRO_5010161632" evidence="1">
    <location>
        <begin position="29"/>
        <end position="539"/>
    </location>
</feature>
<keyword evidence="4" id="KW-1185">Reference proteome</keyword>
<feature type="signal peptide" evidence="1">
    <location>
        <begin position="1"/>
        <end position="28"/>
    </location>
</feature>
<protein>
    <submittedName>
        <fullName evidence="3">Delta-60 repeat domain-containing protein</fullName>
    </submittedName>
</protein>
<dbReference type="PROSITE" id="PS51257">
    <property type="entry name" value="PROKAR_LIPOPROTEIN"/>
    <property type="match status" value="1"/>
</dbReference>
<evidence type="ECO:0000256" key="1">
    <source>
        <dbReference type="SAM" id="SignalP"/>
    </source>
</evidence>
<organism evidence="3 4">
    <name type="scientific">Pedobacter steynii</name>
    <dbReference type="NCBI Taxonomy" id="430522"/>
    <lineage>
        <taxon>Bacteria</taxon>
        <taxon>Pseudomonadati</taxon>
        <taxon>Bacteroidota</taxon>
        <taxon>Sphingobacteriia</taxon>
        <taxon>Sphingobacteriales</taxon>
        <taxon>Sphingobacteriaceae</taxon>
        <taxon>Pedobacter</taxon>
    </lineage>
</organism>
<dbReference type="OrthoDB" id="9805017at2"/>
<dbReference type="InterPro" id="IPR011047">
    <property type="entry name" value="Quinoprotein_ADH-like_sf"/>
</dbReference>
<dbReference type="InterPro" id="IPR002909">
    <property type="entry name" value="IPT_dom"/>
</dbReference>
<dbReference type="SUPFAM" id="SSF50998">
    <property type="entry name" value="Quinoprotein alcohol dehydrogenase-like"/>
    <property type="match status" value="1"/>
</dbReference>
<evidence type="ECO:0000259" key="2">
    <source>
        <dbReference type="Pfam" id="PF01833"/>
    </source>
</evidence>
<dbReference type="InterPro" id="IPR014756">
    <property type="entry name" value="Ig_E-set"/>
</dbReference>
<gene>
    <name evidence="3" type="ORF">SAMN05421820_103757</name>
</gene>
<dbReference type="EMBL" id="FNGY01000003">
    <property type="protein sequence ID" value="SDM41102.1"/>
    <property type="molecule type" value="Genomic_DNA"/>
</dbReference>
<proteinExistence type="predicted"/>
<dbReference type="Proteomes" id="UP000183200">
    <property type="component" value="Unassembled WGS sequence"/>
</dbReference>